<sequence>MPSAAPAFTSVTVSGELVYFNSKGSSGYKSAQTFSDLSFDFV</sequence>
<reference evidence="1" key="2">
    <citation type="journal article" date="2015" name="Data Brief">
        <title>Shoot transcriptome of the giant reed, Arundo donax.</title>
        <authorList>
            <person name="Barrero R.A."/>
            <person name="Guerrero F.D."/>
            <person name="Moolhuijzen P."/>
            <person name="Goolsby J.A."/>
            <person name="Tidwell J."/>
            <person name="Bellgard S.E."/>
            <person name="Bellgard M.I."/>
        </authorList>
    </citation>
    <scope>NUCLEOTIDE SEQUENCE</scope>
    <source>
        <tissue evidence="1">Shoot tissue taken approximately 20 cm above the soil surface</tissue>
    </source>
</reference>
<protein>
    <submittedName>
        <fullName evidence="1">Uncharacterized protein</fullName>
    </submittedName>
</protein>
<accession>A0A0A9GUS6</accession>
<evidence type="ECO:0000313" key="1">
    <source>
        <dbReference type="EMBL" id="JAE26316.1"/>
    </source>
</evidence>
<proteinExistence type="predicted"/>
<name>A0A0A9GUS6_ARUDO</name>
<reference evidence="1" key="1">
    <citation type="submission" date="2014-09" db="EMBL/GenBank/DDBJ databases">
        <authorList>
            <person name="Magalhaes I.L.F."/>
            <person name="Oliveira U."/>
            <person name="Santos F.R."/>
            <person name="Vidigal T.H.D.A."/>
            <person name="Brescovit A.D."/>
            <person name="Santos A.J."/>
        </authorList>
    </citation>
    <scope>NUCLEOTIDE SEQUENCE</scope>
    <source>
        <tissue evidence="1">Shoot tissue taken approximately 20 cm above the soil surface</tissue>
    </source>
</reference>
<dbReference type="AlphaFoldDB" id="A0A0A9GUS6"/>
<organism evidence="1">
    <name type="scientific">Arundo donax</name>
    <name type="common">Giant reed</name>
    <name type="synonym">Donax arundinaceus</name>
    <dbReference type="NCBI Taxonomy" id="35708"/>
    <lineage>
        <taxon>Eukaryota</taxon>
        <taxon>Viridiplantae</taxon>
        <taxon>Streptophyta</taxon>
        <taxon>Embryophyta</taxon>
        <taxon>Tracheophyta</taxon>
        <taxon>Spermatophyta</taxon>
        <taxon>Magnoliopsida</taxon>
        <taxon>Liliopsida</taxon>
        <taxon>Poales</taxon>
        <taxon>Poaceae</taxon>
        <taxon>PACMAD clade</taxon>
        <taxon>Arundinoideae</taxon>
        <taxon>Arundineae</taxon>
        <taxon>Arundo</taxon>
    </lineage>
</organism>
<dbReference type="EMBL" id="GBRH01171580">
    <property type="protein sequence ID" value="JAE26316.1"/>
    <property type="molecule type" value="Transcribed_RNA"/>
</dbReference>